<dbReference type="EMBL" id="FNVQ01000003">
    <property type="protein sequence ID" value="SEG66288.1"/>
    <property type="molecule type" value="Genomic_DNA"/>
</dbReference>
<feature type="transmembrane region" description="Helical" evidence="1">
    <location>
        <begin position="24"/>
        <end position="45"/>
    </location>
</feature>
<keyword evidence="1" id="KW-1133">Transmembrane helix</keyword>
<evidence type="ECO:0000256" key="1">
    <source>
        <dbReference type="SAM" id="Phobius"/>
    </source>
</evidence>
<evidence type="ECO:0000313" key="2">
    <source>
        <dbReference type="EMBL" id="SEG66288.1"/>
    </source>
</evidence>
<dbReference type="RefSeq" id="WP_160115525.1">
    <property type="nucleotide sequence ID" value="NZ_FNVQ01000003.1"/>
</dbReference>
<gene>
    <name evidence="2" type="ORF">SAMN05444390_10351</name>
</gene>
<dbReference type="AlphaFoldDB" id="A0A1H6C033"/>
<proteinExistence type="predicted"/>
<reference evidence="2 3" key="1">
    <citation type="submission" date="2016-10" db="EMBL/GenBank/DDBJ databases">
        <authorList>
            <person name="de Groot N.N."/>
        </authorList>
    </citation>
    <scope>NUCLEOTIDE SEQUENCE [LARGE SCALE GENOMIC DNA]</scope>
    <source>
        <strain evidence="2 3">DSM 22012</strain>
    </source>
</reference>
<name>A0A1H6C033_9GAMM</name>
<keyword evidence="1" id="KW-0472">Membrane</keyword>
<organism evidence="2 3">
    <name type="scientific">Marinobacterium lutimaris</name>
    <dbReference type="NCBI Taxonomy" id="568106"/>
    <lineage>
        <taxon>Bacteria</taxon>
        <taxon>Pseudomonadati</taxon>
        <taxon>Pseudomonadota</taxon>
        <taxon>Gammaproteobacteria</taxon>
        <taxon>Oceanospirillales</taxon>
        <taxon>Oceanospirillaceae</taxon>
        <taxon>Marinobacterium</taxon>
    </lineage>
</organism>
<dbReference type="Proteomes" id="UP000236745">
    <property type="component" value="Unassembled WGS sequence"/>
</dbReference>
<keyword evidence="3" id="KW-1185">Reference proteome</keyword>
<protein>
    <recommendedName>
        <fullName evidence="4">Small multidrug resistance family-3 protein</fullName>
    </recommendedName>
</protein>
<evidence type="ECO:0000313" key="3">
    <source>
        <dbReference type="Proteomes" id="UP000236745"/>
    </source>
</evidence>
<evidence type="ECO:0008006" key="4">
    <source>
        <dbReference type="Google" id="ProtNLM"/>
    </source>
</evidence>
<sequence>MIYLTALLFLAGLGIEFAGLLGMGWSWIIGGAAITLIGGVFWGIAPRGNEMEH</sequence>
<accession>A0A1H6C033</accession>
<keyword evidence="1" id="KW-0812">Transmembrane</keyword>